<name>A0AAW5B5K3_9BACI</name>
<feature type="domain" description="Sin" evidence="1">
    <location>
        <begin position="9"/>
        <end position="47"/>
    </location>
</feature>
<organism evidence="2 3">
    <name type="scientific">Oceanobacillus jordanicus</name>
    <dbReference type="NCBI Taxonomy" id="2867266"/>
    <lineage>
        <taxon>Bacteria</taxon>
        <taxon>Bacillati</taxon>
        <taxon>Bacillota</taxon>
        <taxon>Bacilli</taxon>
        <taxon>Bacillales</taxon>
        <taxon>Bacillaceae</taxon>
        <taxon>Oceanobacillus</taxon>
    </lineage>
</organism>
<evidence type="ECO:0000259" key="1">
    <source>
        <dbReference type="PROSITE" id="PS51500"/>
    </source>
</evidence>
<reference evidence="2 3" key="1">
    <citation type="journal article" date="2022" name="Evol. Bioinform. Online">
        <title>Draft Genome Sequence of Oceanobacillus jordanicus Strain GSFE11, a Halotolerant Plant Growth-Promoting Bacterial Endophyte Isolated From the Jordan Valley.</title>
        <authorList>
            <person name="Alhindi T."/>
            <person name="Albdaiwi R."/>
        </authorList>
    </citation>
    <scope>NUCLEOTIDE SEQUENCE [LARGE SCALE GENOMIC DNA]</scope>
    <source>
        <strain evidence="2 3">GSFE11</strain>
    </source>
</reference>
<dbReference type="GO" id="GO:0046983">
    <property type="term" value="F:protein dimerization activity"/>
    <property type="evidence" value="ECO:0007669"/>
    <property type="project" value="InterPro"/>
</dbReference>
<comment type="caution">
    <text evidence="2">The sequence shown here is derived from an EMBL/GenBank/DDBJ whole genome shotgun (WGS) entry which is preliminary data.</text>
</comment>
<dbReference type="PROSITE" id="PS51500">
    <property type="entry name" value="SIN"/>
    <property type="match status" value="1"/>
</dbReference>
<dbReference type="EMBL" id="JAIFZM010000008">
    <property type="protein sequence ID" value="MCG3419691.1"/>
    <property type="molecule type" value="Genomic_DNA"/>
</dbReference>
<dbReference type="InterPro" id="IPR036281">
    <property type="entry name" value="SinR/SinI_dimer_dom_sf"/>
</dbReference>
<dbReference type="GO" id="GO:0006355">
    <property type="term" value="P:regulation of DNA-templated transcription"/>
    <property type="evidence" value="ECO:0007669"/>
    <property type="project" value="InterPro"/>
</dbReference>
<dbReference type="Pfam" id="PF08671">
    <property type="entry name" value="SinI"/>
    <property type="match status" value="1"/>
</dbReference>
<protein>
    <submittedName>
        <fullName evidence="2">Anti-repressor SinI family protein</fullName>
    </submittedName>
</protein>
<dbReference type="Proteomes" id="UP001199631">
    <property type="component" value="Unassembled WGS sequence"/>
</dbReference>
<sequence>MEGLVSWVETGKKHSRELEIKWVLLIKEAKRLGLSKDEIRNYLRGNKSSDKKRKDFLRKAD</sequence>
<gene>
    <name evidence="2" type="ORF">K3T81_11040</name>
</gene>
<keyword evidence="3" id="KW-1185">Reference proteome</keyword>
<dbReference type="AlphaFoldDB" id="A0AAW5B5K3"/>
<proteinExistence type="predicted"/>
<dbReference type="SUPFAM" id="SSF47406">
    <property type="entry name" value="SinR repressor dimerisation domain-like"/>
    <property type="match status" value="1"/>
</dbReference>
<evidence type="ECO:0000313" key="3">
    <source>
        <dbReference type="Proteomes" id="UP001199631"/>
    </source>
</evidence>
<accession>A0AAW5B5K3</accession>
<dbReference type="InterPro" id="IPR010981">
    <property type="entry name" value="SinR/SinI_dimer_dom"/>
</dbReference>
<evidence type="ECO:0000313" key="2">
    <source>
        <dbReference type="EMBL" id="MCG3419691.1"/>
    </source>
</evidence>